<evidence type="ECO:0000256" key="7">
    <source>
        <dbReference type="SAM" id="Phobius"/>
    </source>
</evidence>
<dbReference type="InterPro" id="IPR050790">
    <property type="entry name" value="ExbB/TolQ_transport"/>
</dbReference>
<keyword evidence="5 7" id="KW-0472">Membrane</keyword>
<gene>
    <name evidence="9" type="ORF">U14_04959</name>
</gene>
<name>A0A081BQK7_9BACT</name>
<dbReference type="Pfam" id="PF01618">
    <property type="entry name" value="MotA_ExbB"/>
    <property type="match status" value="1"/>
</dbReference>
<protein>
    <submittedName>
        <fullName evidence="9">TolQ protein</fullName>
    </submittedName>
</protein>
<evidence type="ECO:0000256" key="3">
    <source>
        <dbReference type="ARBA" id="ARBA00022692"/>
    </source>
</evidence>
<reference evidence="9" key="1">
    <citation type="journal article" date="2015" name="PeerJ">
        <title>First genomic representation of candidate bacterial phylum KSB3 points to enhanced environmental sensing as a trigger of wastewater bulking.</title>
        <authorList>
            <person name="Sekiguchi Y."/>
            <person name="Ohashi A."/>
            <person name="Parks D.H."/>
            <person name="Yamauchi T."/>
            <person name="Tyson G.W."/>
            <person name="Hugenholtz P."/>
        </authorList>
    </citation>
    <scope>NUCLEOTIDE SEQUENCE [LARGE SCALE GENOMIC DNA]</scope>
</reference>
<keyword evidence="2" id="KW-1003">Cell membrane</keyword>
<organism evidence="9">
    <name type="scientific">Candidatus Moduliflexus flocculans</name>
    <dbReference type="NCBI Taxonomy" id="1499966"/>
    <lineage>
        <taxon>Bacteria</taxon>
        <taxon>Candidatus Moduliflexota</taxon>
        <taxon>Candidatus Moduliflexia</taxon>
        <taxon>Candidatus Moduliflexales</taxon>
        <taxon>Candidatus Moduliflexaceae</taxon>
    </lineage>
</organism>
<dbReference type="InterPro" id="IPR002898">
    <property type="entry name" value="MotA_ExbB_proton_chnl"/>
</dbReference>
<dbReference type="Proteomes" id="UP000030700">
    <property type="component" value="Unassembled WGS sequence"/>
</dbReference>
<keyword evidence="4 7" id="KW-1133">Transmembrane helix</keyword>
<evidence type="ECO:0000256" key="6">
    <source>
        <dbReference type="RuleBase" id="RU004057"/>
    </source>
</evidence>
<evidence type="ECO:0000256" key="4">
    <source>
        <dbReference type="ARBA" id="ARBA00022989"/>
    </source>
</evidence>
<keyword evidence="3 7" id="KW-0812">Transmembrane</keyword>
<keyword evidence="6" id="KW-0813">Transport</keyword>
<dbReference type="STRING" id="1499966.U14_04959"/>
<dbReference type="PANTHER" id="PTHR30625">
    <property type="entry name" value="PROTEIN TOLQ"/>
    <property type="match status" value="1"/>
</dbReference>
<dbReference type="AlphaFoldDB" id="A0A081BQK7"/>
<keyword evidence="10" id="KW-1185">Reference proteome</keyword>
<evidence type="ECO:0000256" key="2">
    <source>
        <dbReference type="ARBA" id="ARBA00022475"/>
    </source>
</evidence>
<feature type="domain" description="MotA/TolQ/ExbB proton channel" evidence="8">
    <location>
        <begin position="144"/>
        <end position="245"/>
    </location>
</feature>
<comment type="similarity">
    <text evidence="6">Belongs to the exbB/tolQ family.</text>
</comment>
<dbReference type="EMBL" id="DF820460">
    <property type="protein sequence ID" value="GAK53688.1"/>
    <property type="molecule type" value="Genomic_DNA"/>
</dbReference>
<dbReference type="GO" id="GO:0005886">
    <property type="term" value="C:plasma membrane"/>
    <property type="evidence" value="ECO:0007669"/>
    <property type="project" value="UniProtKB-SubCell"/>
</dbReference>
<feature type="transmembrane region" description="Helical" evidence="7">
    <location>
        <begin position="208"/>
        <end position="234"/>
    </location>
</feature>
<comment type="subcellular location">
    <subcellularLocation>
        <location evidence="1">Cell membrane</location>
        <topology evidence="1">Multi-pass membrane protein</topology>
    </subcellularLocation>
    <subcellularLocation>
        <location evidence="6">Membrane</location>
        <topology evidence="6">Multi-pass membrane protein</topology>
    </subcellularLocation>
</comment>
<dbReference type="GO" id="GO:0017038">
    <property type="term" value="P:protein import"/>
    <property type="evidence" value="ECO:0007669"/>
    <property type="project" value="TreeGrafter"/>
</dbReference>
<feature type="transmembrane region" description="Helical" evidence="7">
    <location>
        <begin position="165"/>
        <end position="188"/>
    </location>
</feature>
<dbReference type="PANTHER" id="PTHR30625:SF3">
    <property type="entry name" value="TOL-PAL SYSTEM PROTEIN TOLQ"/>
    <property type="match status" value="1"/>
</dbReference>
<proteinExistence type="inferred from homology"/>
<evidence type="ECO:0000259" key="8">
    <source>
        <dbReference type="Pfam" id="PF01618"/>
    </source>
</evidence>
<evidence type="ECO:0000256" key="1">
    <source>
        <dbReference type="ARBA" id="ARBA00004651"/>
    </source>
</evidence>
<evidence type="ECO:0000313" key="10">
    <source>
        <dbReference type="Proteomes" id="UP000030700"/>
    </source>
</evidence>
<dbReference type="HOGENOM" id="CLU_053325_2_2_0"/>
<keyword evidence="6" id="KW-0653">Protein transport</keyword>
<sequence>MTNIIRERKRGDLYDQAQAEKECKQRMEQAAQPQFIDIVLHIGGAGYAIIGILLVFSIFSWGIILYKSQRFKQIRKESQRFLELYHENSDLGEVYAACISLQTAPLVRVFKAGYLELQRIRKDMMTIKTDRRSSISVYFPEWVEEFTSVLQESLIRETMLLERMLIFLAVTSSSGPLLGLLGTVWGVMMSFWSVGMQGYSSLAAVAPGVSAALTTTVAGLVAAIPAAIAYNYLLNHVKVFSAEMECFASEFTSVIRRELRKAL</sequence>
<evidence type="ECO:0000256" key="5">
    <source>
        <dbReference type="ARBA" id="ARBA00023136"/>
    </source>
</evidence>
<evidence type="ECO:0000313" key="9">
    <source>
        <dbReference type="EMBL" id="GAK53688.1"/>
    </source>
</evidence>
<feature type="transmembrane region" description="Helical" evidence="7">
    <location>
        <begin position="45"/>
        <end position="66"/>
    </location>
</feature>
<accession>A0A081BQK7</accession>